<comment type="caution">
    <text evidence="1">The sequence shown here is derived from an EMBL/GenBank/DDBJ whole genome shotgun (WGS) entry which is preliminary data.</text>
</comment>
<gene>
    <name evidence="1" type="ORF">PR048_004336</name>
</gene>
<reference evidence="1 2" key="1">
    <citation type="submission" date="2023-02" db="EMBL/GenBank/DDBJ databases">
        <title>LHISI_Scaffold_Assembly.</title>
        <authorList>
            <person name="Stuart O.P."/>
            <person name="Cleave R."/>
            <person name="Magrath M.J.L."/>
            <person name="Mikheyev A.S."/>
        </authorList>
    </citation>
    <scope>NUCLEOTIDE SEQUENCE [LARGE SCALE GENOMIC DNA]</scope>
    <source>
        <strain evidence="1">Daus_M_001</strain>
        <tissue evidence="1">Leg muscle</tissue>
    </source>
</reference>
<dbReference type="EMBL" id="JARBHB010000002">
    <property type="protein sequence ID" value="KAJ8891783.1"/>
    <property type="molecule type" value="Genomic_DNA"/>
</dbReference>
<proteinExistence type="predicted"/>
<accession>A0ABQ9I552</accession>
<organism evidence="1 2">
    <name type="scientific">Dryococelus australis</name>
    <dbReference type="NCBI Taxonomy" id="614101"/>
    <lineage>
        <taxon>Eukaryota</taxon>
        <taxon>Metazoa</taxon>
        <taxon>Ecdysozoa</taxon>
        <taxon>Arthropoda</taxon>
        <taxon>Hexapoda</taxon>
        <taxon>Insecta</taxon>
        <taxon>Pterygota</taxon>
        <taxon>Neoptera</taxon>
        <taxon>Polyneoptera</taxon>
        <taxon>Phasmatodea</taxon>
        <taxon>Verophasmatodea</taxon>
        <taxon>Anareolatae</taxon>
        <taxon>Phasmatidae</taxon>
        <taxon>Eurycanthinae</taxon>
        <taxon>Dryococelus</taxon>
    </lineage>
</organism>
<name>A0ABQ9I552_9NEOP</name>
<sequence>MRTIFTQLGNQGAISWFYGVRSTECPCPRLDLTNCVSQSFDGASVMSGALNRVQALMRHMANNLSLHWRNGLHQFACFDIIILLVCLDDILSTVNSLSLYLQSPNLNFGRCLKLIESKKE</sequence>
<evidence type="ECO:0000313" key="2">
    <source>
        <dbReference type="Proteomes" id="UP001159363"/>
    </source>
</evidence>
<evidence type="ECO:0000313" key="1">
    <source>
        <dbReference type="EMBL" id="KAJ8891783.1"/>
    </source>
</evidence>
<keyword evidence="2" id="KW-1185">Reference proteome</keyword>
<protein>
    <submittedName>
        <fullName evidence="1">Uncharacterized protein</fullName>
    </submittedName>
</protein>
<dbReference type="Proteomes" id="UP001159363">
    <property type="component" value="Chromosome 2"/>
</dbReference>